<name>A0A9P8V445_9PEZI</name>
<feature type="transmembrane region" description="Helical" evidence="1">
    <location>
        <begin position="114"/>
        <end position="135"/>
    </location>
</feature>
<dbReference type="AlphaFoldDB" id="A0A9P8V445"/>
<feature type="transmembrane region" description="Helical" evidence="1">
    <location>
        <begin position="77"/>
        <end position="102"/>
    </location>
</feature>
<keyword evidence="1" id="KW-0812">Transmembrane</keyword>
<evidence type="ECO:0000313" key="3">
    <source>
        <dbReference type="Proteomes" id="UP000770015"/>
    </source>
</evidence>
<accession>A0A9P8V445</accession>
<keyword evidence="1" id="KW-1133">Transmembrane helix</keyword>
<dbReference type="OrthoDB" id="5096049at2759"/>
<evidence type="ECO:0000256" key="1">
    <source>
        <dbReference type="SAM" id="Phobius"/>
    </source>
</evidence>
<reference evidence="2" key="1">
    <citation type="journal article" date="2021" name="Nat. Commun.">
        <title>Genetic determinants of endophytism in the Arabidopsis root mycobiome.</title>
        <authorList>
            <person name="Mesny F."/>
            <person name="Miyauchi S."/>
            <person name="Thiergart T."/>
            <person name="Pickel B."/>
            <person name="Atanasova L."/>
            <person name="Karlsson M."/>
            <person name="Huettel B."/>
            <person name="Barry K.W."/>
            <person name="Haridas S."/>
            <person name="Chen C."/>
            <person name="Bauer D."/>
            <person name="Andreopoulos W."/>
            <person name="Pangilinan J."/>
            <person name="LaButti K."/>
            <person name="Riley R."/>
            <person name="Lipzen A."/>
            <person name="Clum A."/>
            <person name="Drula E."/>
            <person name="Henrissat B."/>
            <person name="Kohler A."/>
            <person name="Grigoriev I.V."/>
            <person name="Martin F.M."/>
            <person name="Hacquard S."/>
        </authorList>
    </citation>
    <scope>NUCLEOTIDE SEQUENCE</scope>
    <source>
        <strain evidence="2">MPI-SDFR-AT-0117</strain>
    </source>
</reference>
<evidence type="ECO:0000313" key="2">
    <source>
        <dbReference type="EMBL" id="KAH6670993.1"/>
    </source>
</evidence>
<sequence length="153" mass="17539">MSSTEPRPYEATATSQPSLWRRIQSCYRWEVGNDGNLNPTLLAVAQYCHRYQSEVLGIPDRWGFFTTRNPRLQVDQAAALAACIFILGPLLLWEITLIAYTYSSSLLRSATVGLLNLLLCLNIGIVVLIWTVMILSNRRKKDHVWADWKERKE</sequence>
<organism evidence="2 3">
    <name type="scientific">Plectosphaerella plurivora</name>
    <dbReference type="NCBI Taxonomy" id="936078"/>
    <lineage>
        <taxon>Eukaryota</taxon>
        <taxon>Fungi</taxon>
        <taxon>Dikarya</taxon>
        <taxon>Ascomycota</taxon>
        <taxon>Pezizomycotina</taxon>
        <taxon>Sordariomycetes</taxon>
        <taxon>Hypocreomycetidae</taxon>
        <taxon>Glomerellales</taxon>
        <taxon>Plectosphaerellaceae</taxon>
        <taxon>Plectosphaerella</taxon>
    </lineage>
</organism>
<protein>
    <submittedName>
        <fullName evidence="2">Uncharacterized protein</fullName>
    </submittedName>
</protein>
<proteinExistence type="predicted"/>
<comment type="caution">
    <text evidence="2">The sequence shown here is derived from an EMBL/GenBank/DDBJ whole genome shotgun (WGS) entry which is preliminary data.</text>
</comment>
<dbReference type="EMBL" id="JAGSXJ010000029">
    <property type="protein sequence ID" value="KAH6670993.1"/>
    <property type="molecule type" value="Genomic_DNA"/>
</dbReference>
<gene>
    <name evidence="2" type="ORF">F5X68DRAFT_236164</name>
</gene>
<dbReference type="Proteomes" id="UP000770015">
    <property type="component" value="Unassembled WGS sequence"/>
</dbReference>
<keyword evidence="3" id="KW-1185">Reference proteome</keyword>
<keyword evidence="1" id="KW-0472">Membrane</keyword>